<reference evidence="1 2" key="1">
    <citation type="journal article" date="2006" name="Science">
        <title>Phytophthora genome sequences uncover evolutionary origins and mechanisms of pathogenesis.</title>
        <authorList>
            <person name="Tyler B.M."/>
            <person name="Tripathy S."/>
            <person name="Zhang X."/>
            <person name="Dehal P."/>
            <person name="Jiang R.H."/>
            <person name="Aerts A."/>
            <person name="Arredondo F.D."/>
            <person name="Baxter L."/>
            <person name="Bensasson D."/>
            <person name="Beynon J.L."/>
            <person name="Chapman J."/>
            <person name="Damasceno C.M."/>
            <person name="Dorrance A.E."/>
            <person name="Dou D."/>
            <person name="Dickerman A.W."/>
            <person name="Dubchak I.L."/>
            <person name="Garbelotto M."/>
            <person name="Gijzen M."/>
            <person name="Gordon S.G."/>
            <person name="Govers F."/>
            <person name="Grunwald N.J."/>
            <person name="Huang W."/>
            <person name="Ivors K.L."/>
            <person name="Jones R.W."/>
            <person name="Kamoun S."/>
            <person name="Krampis K."/>
            <person name="Lamour K.H."/>
            <person name="Lee M.K."/>
            <person name="McDonald W.H."/>
            <person name="Medina M."/>
            <person name="Meijer H.J."/>
            <person name="Nordberg E.K."/>
            <person name="Maclean D.J."/>
            <person name="Ospina-Giraldo M.D."/>
            <person name="Morris P.F."/>
            <person name="Phuntumart V."/>
            <person name="Putnam N.H."/>
            <person name="Rash S."/>
            <person name="Rose J.K."/>
            <person name="Sakihama Y."/>
            <person name="Salamov A.A."/>
            <person name="Savidor A."/>
            <person name="Scheuring C.F."/>
            <person name="Smith B.M."/>
            <person name="Sobral B.W."/>
            <person name="Terry A."/>
            <person name="Torto-Alalibo T.A."/>
            <person name="Win J."/>
            <person name="Xu Z."/>
            <person name="Zhang H."/>
            <person name="Grigoriev I.V."/>
            <person name="Rokhsar D.S."/>
            <person name="Boore J.L."/>
        </authorList>
    </citation>
    <scope>NUCLEOTIDE SEQUENCE [LARGE SCALE GENOMIC DNA]</scope>
    <source>
        <strain evidence="1 2">P6497</strain>
    </source>
</reference>
<dbReference type="RefSeq" id="XP_009519886.1">
    <property type="nucleotide sequence ID" value="XM_009521591.1"/>
</dbReference>
<gene>
    <name evidence="1" type="ORF">PHYSODRAFT_311496</name>
</gene>
<sequence>MCDLPLISQRGESGELMQMWEQGLRVKKDTADSRYRSNLAESGATSWGLYPKEQARLVHLIFRKLEKDPRFHIIFVCSGAYASRMKIKEYSTQRNFEQIVVGPISRSALPSWSDQATTRSPTFADQNLSTRYSIEQEIPKGATRSQQYCVLELVPHPLGASSDVKFYVQNHGEARLVLGPIIGRVTPRTARILIEVDRAVQNLICTLTDPATSQR</sequence>
<evidence type="ECO:0000313" key="1">
    <source>
        <dbReference type="EMBL" id="EGZ24598.1"/>
    </source>
</evidence>
<dbReference type="OMA" id="PRFHIIF"/>
<dbReference type="EMBL" id="JH159152">
    <property type="protein sequence ID" value="EGZ24598.1"/>
    <property type="molecule type" value="Genomic_DNA"/>
</dbReference>
<keyword evidence="2" id="KW-1185">Reference proteome</keyword>
<name>G4YZC3_PHYSP</name>
<dbReference type="GeneID" id="20643392"/>
<protein>
    <submittedName>
        <fullName evidence="1">Uncharacterized protein</fullName>
    </submittedName>
</protein>
<accession>G4YZC3</accession>
<proteinExistence type="predicted"/>
<evidence type="ECO:0000313" key="2">
    <source>
        <dbReference type="Proteomes" id="UP000002640"/>
    </source>
</evidence>
<dbReference type="KEGG" id="psoj:PHYSODRAFT_311496"/>
<dbReference type="Proteomes" id="UP000002640">
    <property type="component" value="Unassembled WGS sequence"/>
</dbReference>
<dbReference type="AlphaFoldDB" id="G4YZC3"/>
<organism evidence="1 2">
    <name type="scientific">Phytophthora sojae (strain P6497)</name>
    <name type="common">Soybean stem and root rot agent</name>
    <name type="synonym">Phytophthora megasperma f. sp. glycines</name>
    <dbReference type="NCBI Taxonomy" id="1094619"/>
    <lineage>
        <taxon>Eukaryota</taxon>
        <taxon>Sar</taxon>
        <taxon>Stramenopiles</taxon>
        <taxon>Oomycota</taxon>
        <taxon>Peronosporomycetes</taxon>
        <taxon>Peronosporales</taxon>
        <taxon>Peronosporaceae</taxon>
        <taxon>Phytophthora</taxon>
    </lineage>
</organism>
<dbReference type="InParanoid" id="G4YZC3"/>